<name>A0ABZ1LC04_9ACTN</name>
<dbReference type="Proteomes" id="UP001622594">
    <property type="component" value="Chromosome"/>
</dbReference>
<reference evidence="1 2" key="1">
    <citation type="submission" date="2022-10" db="EMBL/GenBank/DDBJ databases">
        <title>The complete genomes of actinobacterial strains from the NBC collection.</title>
        <authorList>
            <person name="Joergensen T.S."/>
            <person name="Alvarez Arevalo M."/>
            <person name="Sterndorff E.B."/>
            <person name="Faurdal D."/>
            <person name="Vuksanovic O."/>
            <person name="Mourched A.-S."/>
            <person name="Charusanti P."/>
            <person name="Shaw S."/>
            <person name="Blin K."/>
            <person name="Weber T."/>
        </authorList>
    </citation>
    <scope>NUCLEOTIDE SEQUENCE [LARGE SCALE GENOMIC DNA]</scope>
    <source>
        <strain evidence="1 2">NBC_00123</strain>
    </source>
</reference>
<dbReference type="EMBL" id="CP108188">
    <property type="protein sequence ID" value="WTR71983.1"/>
    <property type="molecule type" value="Genomic_DNA"/>
</dbReference>
<organism evidence="1 2">
    <name type="scientific">Streptomyces zaomyceticus</name>
    <dbReference type="NCBI Taxonomy" id="68286"/>
    <lineage>
        <taxon>Bacteria</taxon>
        <taxon>Bacillati</taxon>
        <taxon>Actinomycetota</taxon>
        <taxon>Actinomycetes</taxon>
        <taxon>Kitasatosporales</taxon>
        <taxon>Streptomycetaceae</taxon>
        <taxon>Streptomyces</taxon>
    </lineage>
</organism>
<dbReference type="RefSeq" id="WP_406081393.1">
    <property type="nucleotide sequence ID" value="NZ_CP108188.1"/>
</dbReference>
<protein>
    <submittedName>
        <fullName evidence="1">Uncharacterized protein</fullName>
    </submittedName>
</protein>
<proteinExistence type="predicted"/>
<evidence type="ECO:0000313" key="1">
    <source>
        <dbReference type="EMBL" id="WTR71983.1"/>
    </source>
</evidence>
<evidence type="ECO:0000313" key="2">
    <source>
        <dbReference type="Proteomes" id="UP001622594"/>
    </source>
</evidence>
<gene>
    <name evidence="1" type="ORF">OG814_23220</name>
</gene>
<sequence>MWATAWMHDANKVIAPLLGIPDLPVAPLPDSPEEDDPSVLHWKTRALVEFADGRAFVWVDDEMGDLDRAWVAAHHDGPALLHRVNATTGLTAADLATIADWCLLHWSTP</sequence>
<keyword evidence="2" id="KW-1185">Reference proteome</keyword>
<accession>A0ABZ1LC04</accession>